<dbReference type="FunFam" id="3.30.160.60:FF:003229">
    <property type="entry name" value="PR/SET domain 15"/>
    <property type="match status" value="1"/>
</dbReference>
<evidence type="ECO:0000259" key="23">
    <source>
        <dbReference type="PROSITE" id="PS50280"/>
    </source>
</evidence>
<dbReference type="Pfam" id="PF13894">
    <property type="entry name" value="zf-C2H2_4"/>
    <property type="match status" value="1"/>
</dbReference>
<sequence length="1164" mass="132308">ISPCTVGEKCEQARCGSGWSWAPTVCSCPAEALCPFCWCEDCRQYHDSECPELGPVVTVKDSFVLSRARSSLPSNLEIRQLEDGTEGVFALTQLVKRTQFGPFESKRVAKLEKESVFPLKVFRKDGPSVYFDTSNEDDCNWMMMVRPATEYEHQNLTAFQHDNDIYFTTSRDIPPGTELRVWYAAFYAKKMEKPMLKQVTSIANVNTPEGSGAAEAESSQWACKVCSLAFQEPQMLTEHLLSHLEQAKGAPQTSQNEAVAEKAAEAPTVDQPVICDAASASTDSRRKARRGRKPRTAKAETPLVVIEEKDSAVERVADVVTEVPPEEVALPSAAEERIMELVLGKMPSTTNSISSVTKFAHHQNTMSLKRSLILSSRHGIRRKLIKQLGEHKRVYQCSICSKIFQNSSNLSRHIRSHGDKLFKCEECAKLFSRKESLKQHVSYKHSRNEVDSEYRYKCTTCEKAFRIESALEFHNCRTDDKTFQCEMCFRFFSTNSNLSKHKKKHGDKKFACEICNKMFYRKDVMLDHQRRHLEGVRRVKREEFEHSTENMVRYKKEPSGCPVCGKVFSCRSNMNKHLLTHGDKKYTCEICGRKFFRVDVLRDHIHVHFKDIALMDDHQREEFIGKIGISSEENDDNSDESADSEPHKYSCKRCQLTFGRGKEYLKHIMDVHKEKGYGCSICNRRFALKATYHAHMVIHRENLPDPNVQKYIHPCEICGRIFNSIGNLERHKLIHTGVKSHACEQCGKSFARKDMLKEHMRVHDNIREYLCAECGKGMKTKHALRHHMKLHKGIKEYECKECHRKFAQKVNMLKHYKRHTGIKDFMCELCGKTFSERNTMETHKLIHTVGKQWTCSVCDKKYVTDYMLQKHIQLTHDKVEAQSCQLCGTKVSTRASMSRHMRRKHPEILSVRIDDLEQLPETTTIDASSIGIVQPELALEQGELPEGKQHMKAPKRGQKRKQKSGEEEEAQVPEDPAFSEYTEKEGEFTGSVGDETNSAVQSIQQVVVTLGDPNVTAPSSSVGLTNITVTPITTAAGTQFTNLQPVAVGHLTAPERQLQLDNSILTVTFDTVSGSAMLHNRQNDIQIQPQPEAANPQSVAHFINLTTLVNSIAPLGNQITEQHPLSWRSVPQADVLQAQAQPAQQQSGQQQVQTEQQQQQMYSY</sequence>
<keyword evidence="4" id="KW-1017">Isopeptide bond</keyword>
<dbReference type="PANTHER" id="PTHR16515:SF34">
    <property type="entry name" value="PR DOMAIN ZINC FINGER PROTEIN 15"/>
    <property type="match status" value="1"/>
</dbReference>
<feature type="region of interest" description="Disordered" evidence="21">
    <location>
        <begin position="943"/>
        <end position="981"/>
    </location>
</feature>
<dbReference type="FunFam" id="3.30.160.60:FF:000937">
    <property type="entry name" value="PR domain zinc finger protein 15"/>
    <property type="match status" value="1"/>
</dbReference>
<evidence type="ECO:0000256" key="13">
    <source>
        <dbReference type="ARBA" id="ARBA00023015"/>
    </source>
</evidence>
<keyword evidence="11" id="KW-0862">Zinc</keyword>
<dbReference type="Gene3D" id="3.30.160.60">
    <property type="entry name" value="Classic Zinc Finger"/>
    <property type="match status" value="12"/>
</dbReference>
<evidence type="ECO:0000259" key="22">
    <source>
        <dbReference type="PROSITE" id="PS50157"/>
    </source>
</evidence>
<keyword evidence="3" id="KW-0678">Repressor</keyword>
<dbReference type="InterPro" id="IPR001214">
    <property type="entry name" value="SET_dom"/>
</dbReference>
<keyword evidence="12" id="KW-0832">Ubl conjugation</keyword>
<keyword evidence="2" id="KW-0217">Developmental protein</keyword>
<dbReference type="AlphaFoldDB" id="A0A663N5U1"/>
<keyword evidence="8" id="KW-0479">Metal-binding</keyword>
<evidence type="ECO:0000256" key="15">
    <source>
        <dbReference type="ARBA" id="ARBA00023159"/>
    </source>
</evidence>
<feature type="domain" description="C2H2-type" evidence="22">
    <location>
        <begin position="713"/>
        <end position="740"/>
    </location>
</feature>
<dbReference type="GO" id="GO:0003677">
    <property type="term" value="F:DNA binding"/>
    <property type="evidence" value="ECO:0007669"/>
    <property type="project" value="UniProtKB-KW"/>
</dbReference>
<reference evidence="24" key="2">
    <citation type="submission" date="2025-09" db="UniProtKB">
        <authorList>
            <consortium name="Ensembl"/>
        </authorList>
    </citation>
    <scope>IDENTIFICATION</scope>
</reference>
<dbReference type="Pfam" id="PF23573">
    <property type="entry name" value="zf-C2H2_PRDM15"/>
    <property type="match status" value="1"/>
</dbReference>
<dbReference type="FunFam" id="3.30.160.60:FF:000593">
    <property type="entry name" value="PR domain zinc finger protein 15"/>
    <property type="match status" value="1"/>
</dbReference>
<evidence type="ECO:0000256" key="10">
    <source>
        <dbReference type="ARBA" id="ARBA00022771"/>
    </source>
</evidence>
<dbReference type="InterPro" id="IPR044409">
    <property type="entry name" value="PRDM15_PR-SET"/>
</dbReference>
<feature type="region of interest" description="Disordered" evidence="21">
    <location>
        <begin position="627"/>
        <end position="646"/>
    </location>
</feature>
<dbReference type="InterPro" id="IPR046341">
    <property type="entry name" value="SET_dom_sf"/>
</dbReference>
<feature type="domain" description="C2H2-type" evidence="22">
    <location>
        <begin position="395"/>
        <end position="417"/>
    </location>
</feature>
<feature type="compositionally biased region" description="Acidic residues" evidence="21">
    <location>
        <begin position="632"/>
        <end position="643"/>
    </location>
</feature>
<keyword evidence="9" id="KW-0677">Repeat</keyword>
<dbReference type="Pfam" id="PF00096">
    <property type="entry name" value="zf-C2H2"/>
    <property type="match status" value="8"/>
</dbReference>
<feature type="compositionally biased region" description="Basic residues" evidence="21">
    <location>
        <begin position="286"/>
        <end position="296"/>
    </location>
</feature>
<evidence type="ECO:0000256" key="17">
    <source>
        <dbReference type="ARBA" id="ARBA00023242"/>
    </source>
</evidence>
<keyword evidence="17" id="KW-0539">Nucleus</keyword>
<feature type="domain" description="C2H2-type" evidence="22">
    <location>
        <begin position="797"/>
        <end position="824"/>
    </location>
</feature>
<protein>
    <recommendedName>
        <fullName evidence="18">PR domain zinc finger protein 15</fullName>
    </recommendedName>
    <alternativeName>
        <fullName evidence="19">PR domain-containing protein 15</fullName>
    </alternativeName>
</protein>
<dbReference type="PROSITE" id="PS00028">
    <property type="entry name" value="ZINC_FINGER_C2H2_1"/>
    <property type="match status" value="16"/>
</dbReference>
<evidence type="ECO:0000256" key="21">
    <source>
        <dbReference type="SAM" id="MobiDB-lite"/>
    </source>
</evidence>
<dbReference type="InterPro" id="IPR036236">
    <property type="entry name" value="Znf_C2H2_sf"/>
</dbReference>
<gene>
    <name evidence="24" type="primary">PRDM15</name>
</gene>
<evidence type="ECO:0000313" key="24">
    <source>
        <dbReference type="Ensembl" id="ENSACUP00000019824.1"/>
    </source>
</evidence>
<proteinExistence type="predicted"/>
<feature type="domain" description="C2H2-type" evidence="22">
    <location>
        <begin position="456"/>
        <end position="474"/>
    </location>
</feature>
<evidence type="ECO:0000256" key="11">
    <source>
        <dbReference type="ARBA" id="ARBA00022833"/>
    </source>
</evidence>
<dbReference type="InterPro" id="IPR013087">
    <property type="entry name" value="Znf_C2H2_type"/>
</dbReference>
<dbReference type="GO" id="GO:0010468">
    <property type="term" value="P:regulation of gene expression"/>
    <property type="evidence" value="ECO:0007669"/>
    <property type="project" value="TreeGrafter"/>
</dbReference>
<evidence type="ECO:0000256" key="14">
    <source>
        <dbReference type="ARBA" id="ARBA00023125"/>
    </source>
</evidence>
<evidence type="ECO:0000256" key="3">
    <source>
        <dbReference type="ARBA" id="ARBA00022491"/>
    </source>
</evidence>
<feature type="domain" description="C2H2-type" evidence="22">
    <location>
        <begin position="741"/>
        <end position="768"/>
    </location>
</feature>
<feature type="compositionally biased region" description="Basic residues" evidence="21">
    <location>
        <begin position="950"/>
        <end position="962"/>
    </location>
</feature>
<organism evidence="24 25">
    <name type="scientific">Athene cunicularia</name>
    <name type="common">Burrowing owl</name>
    <name type="synonym">Speotyto cunicularia</name>
    <dbReference type="NCBI Taxonomy" id="194338"/>
    <lineage>
        <taxon>Eukaryota</taxon>
        <taxon>Metazoa</taxon>
        <taxon>Chordata</taxon>
        <taxon>Craniata</taxon>
        <taxon>Vertebrata</taxon>
        <taxon>Euteleostomi</taxon>
        <taxon>Archelosauria</taxon>
        <taxon>Archosauria</taxon>
        <taxon>Dinosauria</taxon>
        <taxon>Saurischia</taxon>
        <taxon>Theropoda</taxon>
        <taxon>Coelurosauria</taxon>
        <taxon>Aves</taxon>
        <taxon>Neognathae</taxon>
        <taxon>Neoaves</taxon>
        <taxon>Telluraves</taxon>
        <taxon>Strigiformes</taxon>
        <taxon>Strigidae</taxon>
        <taxon>Athene</taxon>
    </lineage>
</organism>
<keyword evidence="5" id="KW-0489">Methyltransferase</keyword>
<dbReference type="GO" id="GO:0008270">
    <property type="term" value="F:zinc ion binding"/>
    <property type="evidence" value="ECO:0007669"/>
    <property type="project" value="UniProtKB-KW"/>
</dbReference>
<keyword evidence="13" id="KW-0805">Transcription regulation</keyword>
<dbReference type="CDD" id="cd19199">
    <property type="entry name" value="PR-SET_PRDM15"/>
    <property type="match status" value="1"/>
</dbReference>
<evidence type="ECO:0000256" key="19">
    <source>
        <dbReference type="ARBA" id="ARBA00079750"/>
    </source>
</evidence>
<name>A0A663N5U1_ATHCN</name>
<dbReference type="PROSITE" id="PS50157">
    <property type="entry name" value="ZINC_FINGER_C2H2_2"/>
    <property type="match status" value="15"/>
</dbReference>
<feature type="region of interest" description="Disordered" evidence="21">
    <location>
        <begin position="247"/>
        <end position="298"/>
    </location>
</feature>
<dbReference type="PROSITE" id="PS50280">
    <property type="entry name" value="SET"/>
    <property type="match status" value="1"/>
</dbReference>
<feature type="domain" description="SET" evidence="23">
    <location>
        <begin position="74"/>
        <end position="184"/>
    </location>
</feature>
<evidence type="ECO:0000256" key="18">
    <source>
        <dbReference type="ARBA" id="ARBA00073659"/>
    </source>
</evidence>
<feature type="domain" description="C2H2-type" evidence="22">
    <location>
        <begin position="853"/>
        <end position="881"/>
    </location>
</feature>
<evidence type="ECO:0000256" key="12">
    <source>
        <dbReference type="ARBA" id="ARBA00022843"/>
    </source>
</evidence>
<keyword evidence="14" id="KW-0238">DNA-binding</keyword>
<evidence type="ECO:0000256" key="20">
    <source>
        <dbReference type="PROSITE-ProRule" id="PRU00042"/>
    </source>
</evidence>
<evidence type="ECO:0000256" key="7">
    <source>
        <dbReference type="ARBA" id="ARBA00022691"/>
    </source>
</evidence>
<evidence type="ECO:0000313" key="25">
    <source>
        <dbReference type="Proteomes" id="UP000472269"/>
    </source>
</evidence>
<dbReference type="Ensembl" id="ENSACUT00000021144.1">
    <property type="protein sequence ID" value="ENSACUP00000019824.1"/>
    <property type="gene ID" value="ENSACUG00000013238.1"/>
</dbReference>
<dbReference type="GO" id="GO:0032259">
    <property type="term" value="P:methylation"/>
    <property type="evidence" value="ECO:0007669"/>
    <property type="project" value="UniProtKB-KW"/>
</dbReference>
<dbReference type="Proteomes" id="UP000472269">
    <property type="component" value="Unplaced"/>
</dbReference>
<feature type="domain" description="C2H2-type" evidence="22">
    <location>
        <begin position="825"/>
        <end position="852"/>
    </location>
</feature>
<feature type="domain" description="C2H2-type" evidence="22">
    <location>
        <begin position="559"/>
        <end position="586"/>
    </location>
</feature>
<feature type="domain" description="C2H2-type" evidence="22">
    <location>
        <begin position="483"/>
        <end position="510"/>
    </location>
</feature>
<feature type="domain" description="C2H2-type" evidence="22">
    <location>
        <begin position="586"/>
        <end position="613"/>
    </location>
</feature>
<evidence type="ECO:0000256" key="1">
    <source>
        <dbReference type="ARBA" id="ARBA00004123"/>
    </source>
</evidence>
<feature type="domain" description="C2H2-type" evidence="22">
    <location>
        <begin position="422"/>
        <end position="450"/>
    </location>
</feature>
<dbReference type="SUPFAM" id="SSF57667">
    <property type="entry name" value="beta-beta-alpha zinc fingers"/>
    <property type="match status" value="8"/>
</dbReference>
<dbReference type="Pfam" id="PF21549">
    <property type="entry name" value="PRDM2_PR"/>
    <property type="match status" value="1"/>
</dbReference>
<keyword evidence="15" id="KW-0010">Activator</keyword>
<keyword evidence="7" id="KW-0949">S-adenosyl-L-methionine</keyword>
<dbReference type="FunFam" id="3.30.160.60:FF:005266">
    <property type="match status" value="1"/>
</dbReference>
<evidence type="ECO:0000256" key="6">
    <source>
        <dbReference type="ARBA" id="ARBA00022679"/>
    </source>
</evidence>
<evidence type="ECO:0000256" key="8">
    <source>
        <dbReference type="ARBA" id="ARBA00022723"/>
    </source>
</evidence>
<comment type="subcellular location">
    <subcellularLocation>
        <location evidence="1">Nucleus</location>
    </subcellularLocation>
</comment>
<dbReference type="GO" id="GO:0008168">
    <property type="term" value="F:methyltransferase activity"/>
    <property type="evidence" value="ECO:0007669"/>
    <property type="project" value="UniProtKB-KW"/>
</dbReference>
<dbReference type="FunFam" id="3.30.160.60:FF:004086">
    <property type="match status" value="1"/>
</dbReference>
<reference evidence="24" key="1">
    <citation type="submission" date="2025-08" db="UniProtKB">
        <authorList>
            <consortium name="Ensembl"/>
        </authorList>
    </citation>
    <scope>IDENTIFICATION</scope>
</reference>
<dbReference type="GO" id="GO:0005634">
    <property type="term" value="C:nucleus"/>
    <property type="evidence" value="ECO:0007669"/>
    <property type="project" value="UniProtKB-SubCell"/>
</dbReference>
<keyword evidence="16" id="KW-0804">Transcription</keyword>
<dbReference type="SMART" id="SM00355">
    <property type="entry name" value="ZnF_C2H2"/>
    <property type="match status" value="17"/>
</dbReference>
<dbReference type="PANTHER" id="PTHR16515">
    <property type="entry name" value="PR DOMAIN ZINC FINGER PROTEIN"/>
    <property type="match status" value="1"/>
</dbReference>
<evidence type="ECO:0000256" key="16">
    <source>
        <dbReference type="ARBA" id="ARBA00023163"/>
    </source>
</evidence>
<evidence type="ECO:0000256" key="2">
    <source>
        <dbReference type="ARBA" id="ARBA00022473"/>
    </source>
</evidence>
<feature type="domain" description="C2H2-type" evidence="22">
    <location>
        <begin position="221"/>
        <end position="248"/>
    </location>
</feature>
<dbReference type="Gene3D" id="2.170.270.10">
    <property type="entry name" value="SET domain"/>
    <property type="match status" value="1"/>
</dbReference>
<accession>A0A663N5U1</accession>
<dbReference type="FunFam" id="3.30.160.60:FF:000603">
    <property type="entry name" value="PR domain zinc finger protein 15"/>
    <property type="match status" value="1"/>
</dbReference>
<keyword evidence="10 20" id="KW-0863">Zinc-finger</keyword>
<feature type="region of interest" description="Disordered" evidence="21">
    <location>
        <begin position="1136"/>
        <end position="1164"/>
    </location>
</feature>
<evidence type="ECO:0000256" key="5">
    <source>
        <dbReference type="ARBA" id="ARBA00022603"/>
    </source>
</evidence>
<feature type="domain" description="C2H2-type" evidence="22">
    <location>
        <begin position="510"/>
        <end position="532"/>
    </location>
</feature>
<keyword evidence="25" id="KW-1185">Reference proteome</keyword>
<evidence type="ECO:0000256" key="4">
    <source>
        <dbReference type="ARBA" id="ARBA00022499"/>
    </source>
</evidence>
<keyword evidence="6" id="KW-0808">Transferase</keyword>
<dbReference type="InterPro" id="IPR050331">
    <property type="entry name" value="Zinc_finger"/>
</dbReference>
<dbReference type="InterPro" id="IPR059126">
    <property type="entry name" value="zf-C2H2_PRDM15"/>
</dbReference>
<feature type="domain" description="C2H2-type" evidence="22">
    <location>
        <begin position="769"/>
        <end position="796"/>
    </location>
</feature>
<evidence type="ECO:0000256" key="9">
    <source>
        <dbReference type="ARBA" id="ARBA00022737"/>
    </source>
</evidence>
<feature type="domain" description="C2H2-type" evidence="22">
    <location>
        <begin position="677"/>
        <end position="704"/>
    </location>
</feature>
<dbReference type="FunFam" id="2.170.270.10:FF:000007">
    <property type="entry name" value="PR domain zinc finger protein 10"/>
    <property type="match status" value="1"/>
</dbReference>